<evidence type="ECO:0000313" key="4">
    <source>
        <dbReference type="EMBL" id="KAL1612466.1"/>
    </source>
</evidence>
<reference evidence="4 5" key="1">
    <citation type="submission" date="2024-02" db="EMBL/GenBank/DDBJ databases">
        <title>De novo assembly and annotation of 12 fungi associated with fruit tree decline syndrome in Ontario, Canada.</title>
        <authorList>
            <person name="Sulman M."/>
            <person name="Ellouze W."/>
            <person name="Ilyukhin E."/>
        </authorList>
    </citation>
    <scope>NUCLEOTIDE SEQUENCE [LARGE SCALE GENOMIC DNA]</scope>
    <source>
        <strain evidence="4 5">M42-189</strain>
    </source>
</reference>
<evidence type="ECO:0000256" key="2">
    <source>
        <dbReference type="SAM" id="MobiDB-lite"/>
    </source>
</evidence>
<feature type="compositionally biased region" description="Low complexity" evidence="2">
    <location>
        <begin position="60"/>
        <end position="69"/>
    </location>
</feature>
<dbReference type="InterPro" id="IPR013087">
    <property type="entry name" value="Znf_C2H2_type"/>
</dbReference>
<feature type="compositionally biased region" description="Polar residues" evidence="2">
    <location>
        <begin position="76"/>
        <end position="86"/>
    </location>
</feature>
<dbReference type="Proteomes" id="UP001521785">
    <property type="component" value="Unassembled WGS sequence"/>
</dbReference>
<proteinExistence type="predicted"/>
<protein>
    <recommendedName>
        <fullName evidence="3">C2H2-type domain-containing protein</fullName>
    </recommendedName>
</protein>
<keyword evidence="1" id="KW-0479">Metal-binding</keyword>
<keyword evidence="1" id="KW-0862">Zinc</keyword>
<dbReference type="PROSITE" id="PS50157">
    <property type="entry name" value="ZINC_FINGER_C2H2_2"/>
    <property type="match status" value="1"/>
</dbReference>
<keyword evidence="5" id="KW-1185">Reference proteome</keyword>
<evidence type="ECO:0000259" key="3">
    <source>
        <dbReference type="PROSITE" id="PS50157"/>
    </source>
</evidence>
<sequence length="449" mass="51459">MDFETESPGAYLEAQPRQHISSHQPLYGDQTTYAFPFGFSVNYPSMGLQDQSFRSHQRHQSASAQSNHSSVHRSSDGSAFSSWQPRSSVASTNTTWSHFSELSSESFLTQPDERLGARSPVASPIPPEVAPAPIPPKRAHERQPSQDKEPFLTCVSRNKRFRRSAKEPKYQCTACSEGFQQKYDWKRHEETYQERTEMFECELCLNIYFLDKDFIHHHQGSHRCQVCVPKRHVEMARKKRVARTGWGCGFCIHFSKSWSERCNHISEHFEKKGHTMADWKHSRVIWSLLQRPEILQEWCRLLETKHRTENPFAWKASTSGRSEGYPDTNTQPQLQDLLEFYTPFQDAAAIARLAFETGLREKKLADVPPPVPEKDGYPQQPPHQSLFAQNQHSAPFSAGIHDPMTDMPAWDPLLGTIPEDPFQPANVVTLDYNTLNAAFSHSYNHTGQC</sequence>
<keyword evidence="1" id="KW-0863">Zinc-finger</keyword>
<evidence type="ECO:0000313" key="5">
    <source>
        <dbReference type="Proteomes" id="UP001521785"/>
    </source>
</evidence>
<feature type="domain" description="C2H2-type" evidence="3">
    <location>
        <begin position="170"/>
        <end position="197"/>
    </location>
</feature>
<dbReference type="PROSITE" id="PS00028">
    <property type="entry name" value="ZINC_FINGER_C2H2_1"/>
    <property type="match status" value="1"/>
</dbReference>
<accession>A0ABR3S6Z5</accession>
<gene>
    <name evidence="4" type="ORF">SLS60_000693</name>
</gene>
<feature type="region of interest" description="Disordered" evidence="2">
    <location>
        <begin position="364"/>
        <end position="385"/>
    </location>
</feature>
<name>A0ABR3S6Z5_9PLEO</name>
<feature type="region of interest" description="Disordered" evidence="2">
    <location>
        <begin position="113"/>
        <end position="149"/>
    </location>
</feature>
<evidence type="ECO:0000256" key="1">
    <source>
        <dbReference type="PROSITE-ProRule" id="PRU00042"/>
    </source>
</evidence>
<feature type="compositionally biased region" description="Pro residues" evidence="2">
    <location>
        <begin position="123"/>
        <end position="136"/>
    </location>
</feature>
<feature type="region of interest" description="Disordered" evidence="2">
    <location>
        <begin position="50"/>
        <end position="86"/>
    </location>
</feature>
<organism evidence="4 5">
    <name type="scientific">Paraconiothyrium brasiliense</name>
    <dbReference type="NCBI Taxonomy" id="300254"/>
    <lineage>
        <taxon>Eukaryota</taxon>
        <taxon>Fungi</taxon>
        <taxon>Dikarya</taxon>
        <taxon>Ascomycota</taxon>
        <taxon>Pezizomycotina</taxon>
        <taxon>Dothideomycetes</taxon>
        <taxon>Pleosporomycetidae</taxon>
        <taxon>Pleosporales</taxon>
        <taxon>Massarineae</taxon>
        <taxon>Didymosphaeriaceae</taxon>
        <taxon>Paraconiothyrium</taxon>
    </lineage>
</organism>
<dbReference type="EMBL" id="JAKJXO020000001">
    <property type="protein sequence ID" value="KAL1612466.1"/>
    <property type="molecule type" value="Genomic_DNA"/>
</dbReference>
<comment type="caution">
    <text evidence="4">The sequence shown here is derived from an EMBL/GenBank/DDBJ whole genome shotgun (WGS) entry which is preliminary data.</text>
</comment>